<organism evidence="1 2">
    <name type="scientific">Xanthomarina gelatinilytica</name>
    <dbReference type="NCBI Taxonomy" id="1137281"/>
    <lineage>
        <taxon>Bacteria</taxon>
        <taxon>Pseudomonadati</taxon>
        <taxon>Bacteroidota</taxon>
        <taxon>Flavobacteriia</taxon>
        <taxon>Flavobacteriales</taxon>
        <taxon>Flavobacteriaceae</taxon>
        <taxon>Xanthomarina</taxon>
    </lineage>
</organism>
<gene>
    <name evidence="1" type="ORF">DHV22_05935</name>
</gene>
<dbReference type="EMBL" id="DPRK01000101">
    <property type="protein sequence ID" value="HCY81167.1"/>
    <property type="molecule type" value="Genomic_DNA"/>
</dbReference>
<dbReference type="Gene3D" id="1.10.10.10">
    <property type="entry name" value="Winged helix-like DNA-binding domain superfamily/Winged helix DNA-binding domain"/>
    <property type="match status" value="1"/>
</dbReference>
<comment type="caution">
    <text evidence="1">The sequence shown here is derived from an EMBL/GenBank/DDBJ whole genome shotgun (WGS) entry which is preliminary data.</text>
</comment>
<evidence type="ECO:0008006" key="3">
    <source>
        <dbReference type="Google" id="ProtNLM"/>
    </source>
</evidence>
<evidence type="ECO:0000313" key="2">
    <source>
        <dbReference type="Proteomes" id="UP000263268"/>
    </source>
</evidence>
<sequence>MNTNCALFLSQCLHWQRHTKYDGWFAHTIEQFEFETGLSTDEQRSIKKTLKNKGILKIERRGNPCKNWYTIDLEVLYTLLEKQVEKSTNKKWENPTSSNGKIPHQEVGKSHNYINKEVIINSNNKIKKNINTKKTFINLNLIGITD</sequence>
<proteinExistence type="predicted"/>
<reference evidence="1 2" key="1">
    <citation type="journal article" date="2018" name="Nat. Biotechnol.">
        <title>A standardized bacterial taxonomy based on genome phylogeny substantially revises the tree of life.</title>
        <authorList>
            <person name="Parks D.H."/>
            <person name="Chuvochina M."/>
            <person name="Waite D.W."/>
            <person name="Rinke C."/>
            <person name="Skarshewski A."/>
            <person name="Chaumeil P.A."/>
            <person name="Hugenholtz P."/>
        </authorList>
    </citation>
    <scope>NUCLEOTIDE SEQUENCE [LARGE SCALE GENOMIC DNA]</scope>
    <source>
        <strain evidence="1">UBA10227</strain>
    </source>
</reference>
<dbReference type="Proteomes" id="UP000263268">
    <property type="component" value="Unassembled WGS sequence"/>
</dbReference>
<evidence type="ECO:0000313" key="1">
    <source>
        <dbReference type="EMBL" id="HCY81167.1"/>
    </source>
</evidence>
<name>A0A3D6BRB0_9FLAO</name>
<accession>A0A3D6BRB0</accession>
<protein>
    <recommendedName>
        <fullName evidence="3">Bacteriophage lambda Replication protein O N-terminal domain-containing protein</fullName>
    </recommendedName>
</protein>
<dbReference type="AlphaFoldDB" id="A0A3D6BRB0"/>
<dbReference type="InterPro" id="IPR036388">
    <property type="entry name" value="WH-like_DNA-bd_sf"/>
</dbReference>